<gene>
    <name evidence="2" type="ORF">D0Y50_04115</name>
</gene>
<dbReference type="AlphaFoldDB" id="A0A346NJC1"/>
<keyword evidence="2" id="KW-0282">Flagellum</keyword>
<feature type="region of interest" description="Disordered" evidence="1">
    <location>
        <begin position="404"/>
        <end position="423"/>
    </location>
</feature>
<evidence type="ECO:0000313" key="3">
    <source>
        <dbReference type="Proteomes" id="UP000262073"/>
    </source>
</evidence>
<proteinExistence type="predicted"/>
<accession>A0A346NJC1</accession>
<evidence type="ECO:0000313" key="2">
    <source>
        <dbReference type="EMBL" id="AXR05628.1"/>
    </source>
</evidence>
<organism evidence="2 3">
    <name type="scientific">Salinimonas sediminis</name>
    <dbReference type="NCBI Taxonomy" id="2303538"/>
    <lineage>
        <taxon>Bacteria</taxon>
        <taxon>Pseudomonadati</taxon>
        <taxon>Pseudomonadota</taxon>
        <taxon>Gammaproteobacteria</taxon>
        <taxon>Alteromonadales</taxon>
        <taxon>Alteromonadaceae</taxon>
        <taxon>Alteromonas/Salinimonas group</taxon>
        <taxon>Salinimonas</taxon>
    </lineage>
</organism>
<dbReference type="Proteomes" id="UP000262073">
    <property type="component" value="Chromosome"/>
</dbReference>
<feature type="compositionally biased region" description="Low complexity" evidence="1">
    <location>
        <begin position="413"/>
        <end position="423"/>
    </location>
</feature>
<dbReference type="RefSeq" id="WP_108567965.1">
    <property type="nucleotide sequence ID" value="NZ_CP031769.1"/>
</dbReference>
<dbReference type="KEGG" id="salm:D0Y50_04115"/>
<sequence>MNTPPITPSAGQLHLATVPVTESNSTLLATLPVSAQPANARITATGAEQLAVTIAGVKHQLSVPLASLSLPENGNETKTSIATLTANAVRGLTVDNSLITRLNDNQALVSTVKAHSFSVILDAIDKNNFLTKMSHAAGASSKPLLSLPVTVQVHSATSLTVTAQTLARPATLSLAQPTAIDNGTATLQWNSKAQTLEVFQPTLTTPATVKQVAPNDTMLNKALVAHTLKTSAMHFERPTARFSEQLTQQLHGLSAAIAKGPLSLSLMNNTVSVSYPSWQPSALLRTPEGSFAALPTTSISKQLEQQLPTLHAQQGQTATAGTATADALATEPRLQGLHLTREQANTLQQQIPLLARRLLADTGSTNQALNQLFNLLKGPANSSDIQTRQLFSQYEQLLKTSPDTTAAMDSKGQPSPSSVQSQPSINQLQALFSATSLPVTPASLSASSTPTNFVTALVSLLQLTLTGKAASQAAVVRTETAQAMAASTTGGAGSTNPAFSAAAMRAGQELASVDRQGGLSEAIKTLLANHQVTKLTNAEARLQGQEQFYFILPFASHNKTAPEVLIKREDDPTQDEADNAGKTRNWQLTMKLDIAERGQLLAKSTIHHDTVTINLYTSTDVLLCTVADTLPFLIKRLETLGLHVDKSSVQRGKIPEHLAKRPYQLFETRV</sequence>
<keyword evidence="2" id="KW-0969">Cilium</keyword>
<dbReference type="EMBL" id="CP031769">
    <property type="protein sequence ID" value="AXR05628.1"/>
    <property type="molecule type" value="Genomic_DNA"/>
</dbReference>
<protein>
    <submittedName>
        <fullName evidence="2">Flagellar hook-length control protein FliK</fullName>
    </submittedName>
</protein>
<dbReference type="OrthoDB" id="5762464at2"/>
<keyword evidence="2" id="KW-0966">Cell projection</keyword>
<name>A0A346NJC1_9ALTE</name>
<evidence type="ECO:0000256" key="1">
    <source>
        <dbReference type="SAM" id="MobiDB-lite"/>
    </source>
</evidence>
<reference evidence="2 3" key="1">
    <citation type="submission" date="2018-08" db="EMBL/GenBank/DDBJ databases">
        <title>Salinimonas sediminis sp. nov., a piezophilic bacterium isolated from a deep-sea sediment sample from the New Britain Trench.</title>
        <authorList>
            <person name="Cao J."/>
        </authorList>
    </citation>
    <scope>NUCLEOTIDE SEQUENCE [LARGE SCALE GENOMIC DNA]</scope>
    <source>
        <strain evidence="2 3">N102</strain>
    </source>
</reference>
<keyword evidence="3" id="KW-1185">Reference proteome</keyword>